<proteinExistence type="predicted"/>
<dbReference type="InterPro" id="IPR027417">
    <property type="entry name" value="P-loop_NTPase"/>
</dbReference>
<dbReference type="EMBL" id="BAAARW010000008">
    <property type="protein sequence ID" value="GAA2412703.1"/>
    <property type="molecule type" value="Genomic_DNA"/>
</dbReference>
<protein>
    <submittedName>
        <fullName evidence="4">ATP-binding cassette domain-containing protein</fullName>
    </submittedName>
</protein>
<evidence type="ECO:0000259" key="3">
    <source>
        <dbReference type="PROSITE" id="PS50893"/>
    </source>
</evidence>
<keyword evidence="2 4" id="KW-0067">ATP-binding</keyword>
<dbReference type="SMART" id="SM00382">
    <property type="entry name" value="AAA"/>
    <property type="match status" value="1"/>
</dbReference>
<evidence type="ECO:0000313" key="5">
    <source>
        <dbReference type="Proteomes" id="UP001501231"/>
    </source>
</evidence>
<accession>A0ABN3IU43</accession>
<organism evidence="4 5">
    <name type="scientific">Actinomadura vinacea</name>
    <dbReference type="NCBI Taxonomy" id="115336"/>
    <lineage>
        <taxon>Bacteria</taxon>
        <taxon>Bacillati</taxon>
        <taxon>Actinomycetota</taxon>
        <taxon>Actinomycetes</taxon>
        <taxon>Streptosporangiales</taxon>
        <taxon>Thermomonosporaceae</taxon>
        <taxon>Actinomadura</taxon>
    </lineage>
</organism>
<sequence length="269" mass="29073">MTERNPAAGGADIVLNADKMELVRDGRTLLDRVTMTVLTGEHWALLGPNGAGKSTLLGILGAYTHPTRGGAEILGHRLGRVDVHALRSLIGQVNPRHPLESARTVREIVLTGATGTIELVPRWTPSAAELRRAAELIELMGLTRRAEARWPNLSQGERGRALIARALMPEPRLLLLDEPATGLDVAARERLLSALDELRENRPDLTSVLVTHHLEELPSSTSHALLLREGAVLASGPAGEVLTTELVSACFDHPIEIARAHGRWTAVAR</sequence>
<dbReference type="Proteomes" id="UP001501231">
    <property type="component" value="Unassembled WGS sequence"/>
</dbReference>
<dbReference type="SUPFAM" id="SSF52540">
    <property type="entry name" value="P-loop containing nucleoside triphosphate hydrolases"/>
    <property type="match status" value="1"/>
</dbReference>
<dbReference type="GO" id="GO:0005524">
    <property type="term" value="F:ATP binding"/>
    <property type="evidence" value="ECO:0007669"/>
    <property type="project" value="UniProtKB-KW"/>
</dbReference>
<reference evidence="4 5" key="1">
    <citation type="journal article" date="2019" name="Int. J. Syst. Evol. Microbiol.">
        <title>The Global Catalogue of Microorganisms (GCM) 10K type strain sequencing project: providing services to taxonomists for standard genome sequencing and annotation.</title>
        <authorList>
            <consortium name="The Broad Institute Genomics Platform"/>
            <consortium name="The Broad Institute Genome Sequencing Center for Infectious Disease"/>
            <person name="Wu L."/>
            <person name="Ma J."/>
        </authorList>
    </citation>
    <scope>NUCLEOTIDE SEQUENCE [LARGE SCALE GENOMIC DNA]</scope>
    <source>
        <strain evidence="4 5">JCM 3325</strain>
    </source>
</reference>
<dbReference type="PROSITE" id="PS50893">
    <property type="entry name" value="ABC_TRANSPORTER_2"/>
    <property type="match status" value="1"/>
</dbReference>
<dbReference type="InterPro" id="IPR003593">
    <property type="entry name" value="AAA+_ATPase"/>
</dbReference>
<dbReference type="Pfam" id="PF00005">
    <property type="entry name" value="ABC_tran"/>
    <property type="match status" value="1"/>
</dbReference>
<evidence type="ECO:0000313" key="4">
    <source>
        <dbReference type="EMBL" id="GAA2412703.1"/>
    </source>
</evidence>
<name>A0ABN3IU43_9ACTN</name>
<gene>
    <name evidence="4" type="ORF">GCM10010191_22820</name>
</gene>
<comment type="caution">
    <text evidence="4">The sequence shown here is derived from an EMBL/GenBank/DDBJ whole genome shotgun (WGS) entry which is preliminary data.</text>
</comment>
<dbReference type="PANTHER" id="PTHR43158:SF2">
    <property type="entry name" value="SKFA PEPTIDE EXPORT ATP-BINDING PROTEIN SKFE"/>
    <property type="match status" value="1"/>
</dbReference>
<evidence type="ECO:0000256" key="2">
    <source>
        <dbReference type="ARBA" id="ARBA00022840"/>
    </source>
</evidence>
<dbReference type="InterPro" id="IPR003439">
    <property type="entry name" value="ABC_transporter-like_ATP-bd"/>
</dbReference>
<dbReference type="PANTHER" id="PTHR43158">
    <property type="entry name" value="SKFA PEPTIDE EXPORT ATP-BINDING PROTEIN SKFE"/>
    <property type="match status" value="1"/>
</dbReference>
<feature type="domain" description="ABC transporter" evidence="3">
    <location>
        <begin position="15"/>
        <end position="254"/>
    </location>
</feature>
<keyword evidence="1" id="KW-0547">Nucleotide-binding</keyword>
<evidence type="ECO:0000256" key="1">
    <source>
        <dbReference type="ARBA" id="ARBA00022741"/>
    </source>
</evidence>
<keyword evidence="5" id="KW-1185">Reference proteome</keyword>
<dbReference type="Gene3D" id="3.40.50.300">
    <property type="entry name" value="P-loop containing nucleotide triphosphate hydrolases"/>
    <property type="match status" value="1"/>
</dbReference>